<dbReference type="InterPro" id="IPR001828">
    <property type="entry name" value="ANF_lig-bd_rcpt"/>
</dbReference>
<feature type="transmembrane region" description="Helical" evidence="5">
    <location>
        <begin position="616"/>
        <end position="638"/>
    </location>
</feature>
<evidence type="ECO:0000256" key="4">
    <source>
        <dbReference type="ARBA" id="ARBA00023136"/>
    </source>
</evidence>
<dbReference type="Proteomes" id="UP001162131">
    <property type="component" value="Unassembled WGS sequence"/>
</dbReference>
<evidence type="ECO:0000259" key="6">
    <source>
        <dbReference type="Pfam" id="PF01094"/>
    </source>
</evidence>
<evidence type="ECO:0000256" key="1">
    <source>
        <dbReference type="ARBA" id="ARBA00004370"/>
    </source>
</evidence>
<reference evidence="7" key="1">
    <citation type="submission" date="2021-09" db="EMBL/GenBank/DDBJ databases">
        <authorList>
            <consortium name="AG Swart"/>
            <person name="Singh M."/>
            <person name="Singh A."/>
            <person name="Seah K."/>
            <person name="Emmerich C."/>
        </authorList>
    </citation>
    <scope>NUCLEOTIDE SEQUENCE</scope>
    <source>
        <strain evidence="7">ATCC30299</strain>
    </source>
</reference>
<evidence type="ECO:0000256" key="5">
    <source>
        <dbReference type="SAM" id="Phobius"/>
    </source>
</evidence>
<feature type="transmembrane region" description="Helical" evidence="5">
    <location>
        <begin position="470"/>
        <end position="494"/>
    </location>
</feature>
<feature type="transmembrane region" description="Helical" evidence="5">
    <location>
        <begin position="344"/>
        <end position="365"/>
    </location>
</feature>
<name>A0AAU9I9W6_9CILI</name>
<evidence type="ECO:0000313" key="8">
    <source>
        <dbReference type="Proteomes" id="UP001162131"/>
    </source>
</evidence>
<protein>
    <recommendedName>
        <fullName evidence="6">Receptor ligand binding region domain-containing protein</fullName>
    </recommendedName>
</protein>
<comment type="caution">
    <text evidence="7">The sequence shown here is derived from an EMBL/GenBank/DDBJ whole genome shotgun (WGS) entry which is preliminary data.</text>
</comment>
<keyword evidence="8" id="KW-1185">Reference proteome</keyword>
<evidence type="ECO:0000256" key="2">
    <source>
        <dbReference type="ARBA" id="ARBA00022692"/>
    </source>
</evidence>
<feature type="transmembrane region" description="Helical" evidence="5">
    <location>
        <begin position="522"/>
        <end position="543"/>
    </location>
</feature>
<dbReference type="AlphaFoldDB" id="A0AAU9I9W6"/>
<keyword evidence="3 5" id="KW-1133">Transmembrane helix</keyword>
<feature type="transmembrane region" description="Helical" evidence="5">
    <location>
        <begin position="586"/>
        <end position="604"/>
    </location>
</feature>
<dbReference type="EMBL" id="CAJZBQ010000001">
    <property type="protein sequence ID" value="CAG9310181.1"/>
    <property type="molecule type" value="Genomic_DNA"/>
</dbReference>
<sequence length="731" mass="84716">MAIGYIYALRSLNYSIPNVSPYAISSLSQNKSSFPEFMTVTKDERFNTGVILNLAGVFGWKHFIIIYDEDNLGTYNYFVEKIAKNNMKIANSPDLRTMDMFYTKDEYPKWKNWFAKIISLKVRLFVIFLTPPFWFYIVESFYDAGLRRGDALFLSNARLAYSIVWETDLVQQRKIIELLYGTVITAQGEWIGEYGQKIKNGFIKEYGNETDFRCLAFDATILLLNGIEFTIKQGQNVNDHQVMNENLRKQKFLGCSGSISIEPEGNQRSIPTIVIFNLKWNEKEQFMYEELVGQYDASSSQLITFYSEIIWYDNTTIAPSDLVTYENDCPFPARNISHSERGAGILYAITISFIFITIIESFYLWKIFWKDIVIEKLTTPIHSHFEDYIVMGIIVIDLFQFISQGPDISGLFPWLSWLSNYSVIHFDSNVSGDAYWDYLYLALIISCYCVASAFLLAFKTFKILNYARDLSMIMLPIIGNMMFVPMISIILSIFECDKGIGPNVSDSFIKHDCATYCWGDKYLIWGVFSIISLIAYIPLSLYFRIYYENTNDYINIKAKPLFTIEKTIIQLLIVVLTKTSKPYDESLHGLFCIIILVLILFLCFKQSPYNYHRVNLWLTISYIAILWNYILSSLYWLARFDSPILWLMLQFLVWCILVAVGITIQCKFFPSLLIADKVVDITMFFKFSMGNQISAMELAKLKGKIIENKDKVPNFGNLSNSSQDHIFNNNY</sequence>
<feature type="transmembrane region" description="Helical" evidence="5">
    <location>
        <begin position="438"/>
        <end position="458"/>
    </location>
</feature>
<dbReference type="Gene3D" id="3.40.50.2300">
    <property type="match status" value="2"/>
</dbReference>
<evidence type="ECO:0000313" key="7">
    <source>
        <dbReference type="EMBL" id="CAG9310181.1"/>
    </source>
</evidence>
<dbReference type="Pfam" id="PF01094">
    <property type="entry name" value="ANF_receptor"/>
    <property type="match status" value="1"/>
</dbReference>
<organism evidence="7 8">
    <name type="scientific">Blepharisma stoltei</name>
    <dbReference type="NCBI Taxonomy" id="1481888"/>
    <lineage>
        <taxon>Eukaryota</taxon>
        <taxon>Sar</taxon>
        <taxon>Alveolata</taxon>
        <taxon>Ciliophora</taxon>
        <taxon>Postciliodesmatophora</taxon>
        <taxon>Heterotrichea</taxon>
        <taxon>Heterotrichida</taxon>
        <taxon>Blepharismidae</taxon>
        <taxon>Blepharisma</taxon>
    </lineage>
</organism>
<keyword evidence="2 5" id="KW-0812">Transmembrane</keyword>
<dbReference type="GO" id="GO:0016020">
    <property type="term" value="C:membrane"/>
    <property type="evidence" value="ECO:0007669"/>
    <property type="project" value="UniProtKB-SubCell"/>
</dbReference>
<feature type="transmembrane region" description="Helical" evidence="5">
    <location>
        <begin position="644"/>
        <end position="664"/>
    </location>
</feature>
<evidence type="ECO:0000256" key="3">
    <source>
        <dbReference type="ARBA" id="ARBA00022989"/>
    </source>
</evidence>
<keyword evidence="4 5" id="KW-0472">Membrane</keyword>
<dbReference type="SUPFAM" id="SSF53822">
    <property type="entry name" value="Periplasmic binding protein-like I"/>
    <property type="match status" value="1"/>
</dbReference>
<dbReference type="InterPro" id="IPR028082">
    <property type="entry name" value="Peripla_BP_I"/>
</dbReference>
<feature type="domain" description="Receptor ligand binding region" evidence="6">
    <location>
        <begin position="14"/>
        <end position="281"/>
    </location>
</feature>
<proteinExistence type="predicted"/>
<accession>A0AAU9I9W6</accession>
<gene>
    <name evidence="7" type="ORF">BSTOLATCC_MIC390</name>
</gene>
<comment type="subcellular location">
    <subcellularLocation>
        <location evidence="1">Membrane</location>
    </subcellularLocation>
</comment>